<dbReference type="AlphaFoldDB" id="A0A2D2DW66"/>
<dbReference type="OrthoDB" id="8909825at2"/>
<dbReference type="Pfam" id="PF23148">
    <property type="entry name" value="Gp77"/>
    <property type="match status" value="1"/>
</dbReference>
<dbReference type="EMBL" id="CP024609">
    <property type="protein sequence ID" value="ATQ79233.1"/>
    <property type="molecule type" value="Genomic_DNA"/>
</dbReference>
<evidence type="ECO:0000313" key="2">
    <source>
        <dbReference type="Proteomes" id="UP000229897"/>
    </source>
</evidence>
<protein>
    <submittedName>
        <fullName evidence="1">Uncharacterized protein</fullName>
    </submittedName>
</protein>
<accession>A0A2D2DW66</accession>
<organism evidence="1 2">
    <name type="scientific">Massilia violaceinigra</name>
    <dbReference type="NCBI Taxonomy" id="2045208"/>
    <lineage>
        <taxon>Bacteria</taxon>
        <taxon>Pseudomonadati</taxon>
        <taxon>Pseudomonadota</taxon>
        <taxon>Betaproteobacteria</taxon>
        <taxon>Burkholderiales</taxon>
        <taxon>Oxalobacteraceae</taxon>
        <taxon>Telluria group</taxon>
        <taxon>Massilia</taxon>
    </lineage>
</organism>
<keyword evidence="1" id="KW-0614">Plasmid</keyword>
<reference evidence="1" key="1">
    <citation type="submission" date="2017-10" db="EMBL/GenBank/DDBJ databases">
        <title>Massilia psychrophilum sp. nov., a novel purple-pigmented bacterium isolated from Tianshan glacier, Xinjiang Municipality, China.</title>
        <authorList>
            <person name="Wang H."/>
        </authorList>
    </citation>
    <scope>NUCLEOTIDE SEQUENCE [LARGE SCALE GENOMIC DNA]</scope>
    <source>
        <strain evidence="1">B2</strain>
        <plasmid evidence="1">unnamed</plasmid>
    </source>
</reference>
<gene>
    <name evidence="1" type="ORF">CR152_32170</name>
</gene>
<dbReference type="KEGG" id="mass:CR152_32170"/>
<proteinExistence type="predicted"/>
<keyword evidence="2" id="KW-1185">Reference proteome</keyword>
<dbReference type="InterPro" id="IPR056928">
    <property type="entry name" value="Gp77-like"/>
</dbReference>
<evidence type="ECO:0000313" key="1">
    <source>
        <dbReference type="EMBL" id="ATQ79233.1"/>
    </source>
</evidence>
<name>A0A2D2DW66_9BURK</name>
<dbReference type="RefSeq" id="WP_099883051.1">
    <property type="nucleotide sequence ID" value="NZ_CP024609.1"/>
</dbReference>
<geneLocation type="plasmid" evidence="1 2">
    <name>unnamed</name>
</geneLocation>
<dbReference type="Proteomes" id="UP000229897">
    <property type="component" value="Plasmid unnamed"/>
</dbReference>
<sequence>MSLATFTKQPIEKLDYDILYDDWLTPGDGINLVKVTIDKPGLTSPRQNVSAFALKVWIAGGEDGVTYKVTVTAETDDGRIKQDEFKIKVKEY</sequence>